<feature type="compositionally biased region" description="Low complexity" evidence="2">
    <location>
        <begin position="26"/>
        <end position="49"/>
    </location>
</feature>
<dbReference type="InterPro" id="IPR001138">
    <property type="entry name" value="Zn2Cys6_DnaBD"/>
</dbReference>
<dbReference type="Proteomes" id="UP000091956">
    <property type="component" value="Unassembled WGS sequence"/>
</dbReference>
<dbReference type="CDD" id="cd00067">
    <property type="entry name" value="GAL4"/>
    <property type="match status" value="1"/>
</dbReference>
<dbReference type="Gene3D" id="4.10.240.10">
    <property type="entry name" value="Zn(2)-C6 fungal-type DNA-binding domain"/>
    <property type="match status" value="1"/>
</dbReference>
<reference evidence="4 5" key="1">
    <citation type="submission" date="2016-03" db="EMBL/GenBank/DDBJ databases">
        <title>Comparative genomics of Pseudogymnoascus destructans, the fungus causing white-nose syndrome of bats.</title>
        <authorList>
            <person name="Palmer J.M."/>
            <person name="Drees K.P."/>
            <person name="Foster J.T."/>
            <person name="Lindner D.L."/>
        </authorList>
    </citation>
    <scope>NUCLEOTIDE SEQUENCE [LARGE SCALE GENOMIC DNA]</scope>
    <source>
        <strain evidence="4 5">UAMH 10579</strain>
    </source>
</reference>
<dbReference type="GeneID" id="28840141"/>
<dbReference type="STRING" id="342668.A0A1B8GJN2"/>
<dbReference type="PROSITE" id="PS50048">
    <property type="entry name" value="ZN2_CY6_FUNGAL_2"/>
    <property type="match status" value="1"/>
</dbReference>
<dbReference type="PANTHER" id="PTHR47784:SF7">
    <property type="entry name" value="ZN(II)2CYS6 TRANSCRIPTION FACTOR (EUROFUNG)"/>
    <property type="match status" value="1"/>
</dbReference>
<dbReference type="GO" id="GO:0008270">
    <property type="term" value="F:zinc ion binding"/>
    <property type="evidence" value="ECO:0007669"/>
    <property type="project" value="InterPro"/>
</dbReference>
<dbReference type="Pfam" id="PF00172">
    <property type="entry name" value="Zn_clus"/>
    <property type="match status" value="1"/>
</dbReference>
<dbReference type="EMBL" id="KV460231">
    <property type="protein sequence ID" value="OBT96006.1"/>
    <property type="molecule type" value="Genomic_DNA"/>
</dbReference>
<sequence length="446" mass="49971">MTRATKFLYTSFDSAVPSTSHYPRDNSSSTSPEATPSSTSNSSRSPINTALLRRVHTKSRRGCLNCKRRRIKCPENHPDCTQCTKRGLTCEWPEIQIEQTGNDGRRIVRAIPPQVDSPNTFSMQDFRLFNHFVKECHPSHPLGNEAAWTHDIPSIAHNHEYLLHAMLALAASDISGYSPNDSALAISGINHRVRAIESLSTALSHGVHTMEEGNAMLATCYTLVFQSALISDGFPEYMSFIRGCMVVAWQMGVKQLKFIFEGILSDEQLVKMGPYLQGPPDIDPDLTNGAIGSLEACRPVVVRDAEKAFFECMLEIAQAAQISSRQAYIGIMKIYGIFAYYMSATDFHQFIHPDNQVGMLLQAHMIALQMILDPVLKNEDSAGTKMDKPWRPRHSGSVAWLNTIEDRMSDEMAPWFAWPMSQRDAAREQIEEQKFLRSQALQEAGL</sequence>
<protein>
    <recommendedName>
        <fullName evidence="3">Zn(2)-C6 fungal-type domain-containing protein</fullName>
    </recommendedName>
</protein>
<dbReference type="InterPro" id="IPR053157">
    <property type="entry name" value="Sterol_Uptake_Regulator"/>
</dbReference>
<organism evidence="4 5">
    <name type="scientific">Pseudogymnoascus verrucosus</name>
    <dbReference type="NCBI Taxonomy" id="342668"/>
    <lineage>
        <taxon>Eukaryota</taxon>
        <taxon>Fungi</taxon>
        <taxon>Dikarya</taxon>
        <taxon>Ascomycota</taxon>
        <taxon>Pezizomycotina</taxon>
        <taxon>Leotiomycetes</taxon>
        <taxon>Thelebolales</taxon>
        <taxon>Thelebolaceae</taxon>
        <taxon>Pseudogymnoascus</taxon>
    </lineage>
</organism>
<dbReference type="AlphaFoldDB" id="A0A1B8GJN2"/>
<dbReference type="RefSeq" id="XP_018129739.1">
    <property type="nucleotide sequence ID" value="XM_018276195.2"/>
</dbReference>
<feature type="region of interest" description="Disordered" evidence="2">
    <location>
        <begin position="18"/>
        <end position="49"/>
    </location>
</feature>
<dbReference type="GO" id="GO:0001228">
    <property type="term" value="F:DNA-binding transcription activator activity, RNA polymerase II-specific"/>
    <property type="evidence" value="ECO:0007669"/>
    <property type="project" value="TreeGrafter"/>
</dbReference>
<evidence type="ECO:0000256" key="1">
    <source>
        <dbReference type="ARBA" id="ARBA00023242"/>
    </source>
</evidence>
<feature type="domain" description="Zn(2)-C6 fungal-type" evidence="3">
    <location>
        <begin position="62"/>
        <end position="92"/>
    </location>
</feature>
<dbReference type="InterPro" id="IPR036864">
    <property type="entry name" value="Zn2-C6_fun-type_DNA-bd_sf"/>
</dbReference>
<dbReference type="SUPFAM" id="SSF57701">
    <property type="entry name" value="Zn2/Cys6 DNA-binding domain"/>
    <property type="match status" value="1"/>
</dbReference>
<name>A0A1B8GJN2_9PEZI</name>
<evidence type="ECO:0000313" key="4">
    <source>
        <dbReference type="EMBL" id="OBT96006.1"/>
    </source>
</evidence>
<dbReference type="SMART" id="SM00066">
    <property type="entry name" value="GAL4"/>
    <property type="match status" value="1"/>
</dbReference>
<dbReference type="PROSITE" id="PS00463">
    <property type="entry name" value="ZN2_CY6_FUNGAL_1"/>
    <property type="match status" value="1"/>
</dbReference>
<evidence type="ECO:0000256" key="2">
    <source>
        <dbReference type="SAM" id="MobiDB-lite"/>
    </source>
</evidence>
<dbReference type="OrthoDB" id="5229455at2759"/>
<dbReference type="Pfam" id="PF11951">
    <property type="entry name" value="Fungal_trans_2"/>
    <property type="match status" value="1"/>
</dbReference>
<keyword evidence="1" id="KW-0539">Nucleus</keyword>
<accession>A0A1B8GJN2</accession>
<dbReference type="InterPro" id="IPR021858">
    <property type="entry name" value="Fun_TF"/>
</dbReference>
<evidence type="ECO:0000259" key="3">
    <source>
        <dbReference type="PROSITE" id="PS50048"/>
    </source>
</evidence>
<dbReference type="PANTHER" id="PTHR47784">
    <property type="entry name" value="STEROL UPTAKE CONTROL PROTEIN 2"/>
    <property type="match status" value="1"/>
</dbReference>
<keyword evidence="5" id="KW-1185">Reference proteome</keyword>
<gene>
    <name evidence="4" type="ORF">VE01_06755</name>
</gene>
<proteinExistence type="predicted"/>
<reference evidence="5" key="2">
    <citation type="journal article" date="2018" name="Nat. Commun.">
        <title>Extreme sensitivity to ultraviolet light in the fungal pathogen causing white-nose syndrome of bats.</title>
        <authorList>
            <person name="Palmer J.M."/>
            <person name="Drees K.P."/>
            <person name="Foster J.T."/>
            <person name="Lindner D.L."/>
        </authorList>
    </citation>
    <scope>NUCLEOTIDE SEQUENCE [LARGE SCALE GENOMIC DNA]</scope>
    <source>
        <strain evidence="5">UAMH 10579</strain>
    </source>
</reference>
<evidence type="ECO:0000313" key="5">
    <source>
        <dbReference type="Proteomes" id="UP000091956"/>
    </source>
</evidence>